<organism evidence="1 2">
    <name type="scientific">Aphis craccivora</name>
    <name type="common">Cowpea aphid</name>
    <dbReference type="NCBI Taxonomy" id="307492"/>
    <lineage>
        <taxon>Eukaryota</taxon>
        <taxon>Metazoa</taxon>
        <taxon>Ecdysozoa</taxon>
        <taxon>Arthropoda</taxon>
        <taxon>Hexapoda</taxon>
        <taxon>Insecta</taxon>
        <taxon>Pterygota</taxon>
        <taxon>Neoptera</taxon>
        <taxon>Paraneoptera</taxon>
        <taxon>Hemiptera</taxon>
        <taxon>Sternorrhyncha</taxon>
        <taxon>Aphidomorpha</taxon>
        <taxon>Aphidoidea</taxon>
        <taxon>Aphididae</taxon>
        <taxon>Aphidini</taxon>
        <taxon>Aphis</taxon>
        <taxon>Aphis</taxon>
    </lineage>
</organism>
<gene>
    <name evidence="1" type="ORF">FWK35_00012698</name>
</gene>
<dbReference type="EMBL" id="VUJU01003384">
    <property type="protein sequence ID" value="KAF0758084.1"/>
    <property type="molecule type" value="Genomic_DNA"/>
</dbReference>
<comment type="caution">
    <text evidence="1">The sequence shown here is derived from an EMBL/GenBank/DDBJ whole genome shotgun (WGS) entry which is preliminary data.</text>
</comment>
<name>A0A6G0YLN6_APHCR</name>
<evidence type="ECO:0000313" key="1">
    <source>
        <dbReference type="EMBL" id="KAF0758084.1"/>
    </source>
</evidence>
<accession>A0A6G0YLN6</accession>
<keyword evidence="2" id="KW-1185">Reference proteome</keyword>
<protein>
    <submittedName>
        <fullName evidence="1">Uncharacterized protein</fullName>
    </submittedName>
</protein>
<dbReference type="Proteomes" id="UP000478052">
    <property type="component" value="Unassembled WGS sequence"/>
</dbReference>
<proteinExistence type="predicted"/>
<sequence length="69" mass="8080">MDIYNSERSDECIDFTMINTVYSITFRNNTSILNFGGGIQRKVNPWCIVEVKSKNFPTIFKKIEKNKNK</sequence>
<evidence type="ECO:0000313" key="2">
    <source>
        <dbReference type="Proteomes" id="UP000478052"/>
    </source>
</evidence>
<reference evidence="1 2" key="1">
    <citation type="submission" date="2019-08" db="EMBL/GenBank/DDBJ databases">
        <title>Whole genome of Aphis craccivora.</title>
        <authorList>
            <person name="Voronova N.V."/>
            <person name="Shulinski R.S."/>
            <person name="Bandarenka Y.V."/>
            <person name="Zhorov D.G."/>
            <person name="Warner D."/>
        </authorList>
    </citation>
    <scope>NUCLEOTIDE SEQUENCE [LARGE SCALE GENOMIC DNA]</scope>
    <source>
        <strain evidence="1">180601</strain>
        <tissue evidence="1">Whole Body</tissue>
    </source>
</reference>
<dbReference type="AlphaFoldDB" id="A0A6G0YLN6"/>